<comment type="similarity">
    <text evidence="2">Belongs to the glycosyltransferase 34 family.</text>
</comment>
<dbReference type="PANTHER" id="PTHR31311">
    <property type="entry name" value="XYLOGLUCAN 6-XYLOSYLTRANSFERASE 5-RELATED-RELATED"/>
    <property type="match status" value="1"/>
</dbReference>
<name>A0ABD1GDH8_SALDI</name>
<evidence type="ECO:0000256" key="1">
    <source>
        <dbReference type="ARBA" id="ARBA00004323"/>
    </source>
</evidence>
<keyword evidence="8" id="KW-1185">Reference proteome</keyword>
<evidence type="ECO:0000313" key="7">
    <source>
        <dbReference type="EMBL" id="KAL1542170.1"/>
    </source>
</evidence>
<dbReference type="Pfam" id="PF05637">
    <property type="entry name" value="Glyco_transf_34"/>
    <property type="match status" value="1"/>
</dbReference>
<keyword evidence="4" id="KW-0808">Transferase</keyword>
<keyword evidence="5" id="KW-0812">Transmembrane</keyword>
<reference evidence="7 8" key="1">
    <citation type="submission" date="2024-06" db="EMBL/GenBank/DDBJ databases">
        <title>A chromosome level genome sequence of Diviner's sage (Salvia divinorum).</title>
        <authorList>
            <person name="Ford S.A."/>
            <person name="Ro D.-K."/>
            <person name="Ness R.W."/>
            <person name="Phillips M.A."/>
        </authorList>
    </citation>
    <scope>NUCLEOTIDE SEQUENCE [LARGE SCALE GENOMIC DNA]</scope>
    <source>
        <strain evidence="7">SAF-2024a</strain>
        <tissue evidence="7">Leaf</tissue>
    </source>
</reference>
<evidence type="ECO:0000313" key="8">
    <source>
        <dbReference type="Proteomes" id="UP001567538"/>
    </source>
</evidence>
<comment type="subcellular location">
    <subcellularLocation>
        <location evidence="1">Golgi apparatus membrane</location>
        <topology evidence="1">Single-pass type II membrane protein</topology>
    </subcellularLocation>
</comment>
<keyword evidence="6" id="KW-0333">Golgi apparatus</keyword>
<dbReference type="EMBL" id="JBEAFC010000009">
    <property type="protein sequence ID" value="KAL1542170.1"/>
    <property type="molecule type" value="Genomic_DNA"/>
</dbReference>
<proteinExistence type="inferred from homology"/>
<comment type="caution">
    <text evidence="7">The sequence shown here is derived from an EMBL/GenBank/DDBJ whole genome shotgun (WGS) entry which is preliminary data.</text>
</comment>
<dbReference type="PANTHER" id="PTHR31311:SF15">
    <property type="entry name" value="GLYCOSYLTRANSFERASE 6-LIKE"/>
    <property type="match status" value="1"/>
</dbReference>
<protein>
    <submittedName>
        <fullName evidence="7">Glycosyltransferase 7</fullName>
    </submittedName>
</protein>
<evidence type="ECO:0000256" key="2">
    <source>
        <dbReference type="ARBA" id="ARBA00005664"/>
    </source>
</evidence>
<evidence type="ECO:0000256" key="6">
    <source>
        <dbReference type="ARBA" id="ARBA00023034"/>
    </source>
</evidence>
<evidence type="ECO:0000256" key="4">
    <source>
        <dbReference type="ARBA" id="ARBA00022679"/>
    </source>
</evidence>
<dbReference type="InterPro" id="IPR008630">
    <property type="entry name" value="Glyco_trans_34"/>
</dbReference>
<dbReference type="Gene3D" id="3.90.550.10">
    <property type="entry name" value="Spore Coat Polysaccharide Biosynthesis Protein SpsA, Chain A"/>
    <property type="match status" value="1"/>
</dbReference>
<dbReference type="AlphaFoldDB" id="A0ABD1GDH8"/>
<dbReference type="InterPro" id="IPR029044">
    <property type="entry name" value="Nucleotide-diphossugar_trans"/>
</dbReference>
<keyword evidence="5" id="KW-0735">Signal-anchor</keyword>
<evidence type="ECO:0000256" key="3">
    <source>
        <dbReference type="ARBA" id="ARBA00022676"/>
    </source>
</evidence>
<organism evidence="7 8">
    <name type="scientific">Salvia divinorum</name>
    <name type="common">Maria pastora</name>
    <name type="synonym">Diviner's sage</name>
    <dbReference type="NCBI Taxonomy" id="28513"/>
    <lineage>
        <taxon>Eukaryota</taxon>
        <taxon>Viridiplantae</taxon>
        <taxon>Streptophyta</taxon>
        <taxon>Embryophyta</taxon>
        <taxon>Tracheophyta</taxon>
        <taxon>Spermatophyta</taxon>
        <taxon>Magnoliopsida</taxon>
        <taxon>eudicotyledons</taxon>
        <taxon>Gunneridae</taxon>
        <taxon>Pentapetalae</taxon>
        <taxon>asterids</taxon>
        <taxon>lamiids</taxon>
        <taxon>Lamiales</taxon>
        <taxon>Lamiaceae</taxon>
        <taxon>Nepetoideae</taxon>
        <taxon>Mentheae</taxon>
        <taxon>Salviinae</taxon>
        <taxon>Salvia</taxon>
        <taxon>Salvia subgen. Calosphace</taxon>
    </lineage>
</organism>
<dbReference type="GO" id="GO:0016757">
    <property type="term" value="F:glycosyltransferase activity"/>
    <property type="evidence" value="ECO:0007669"/>
    <property type="project" value="UniProtKB-KW"/>
</dbReference>
<dbReference type="GO" id="GO:0000139">
    <property type="term" value="C:Golgi membrane"/>
    <property type="evidence" value="ECO:0007669"/>
    <property type="project" value="UniProtKB-SubCell"/>
</dbReference>
<evidence type="ECO:0000256" key="5">
    <source>
        <dbReference type="ARBA" id="ARBA00022968"/>
    </source>
</evidence>
<gene>
    <name evidence="7" type="ORF">AAHA92_26302</name>
</gene>
<accession>A0ABD1GDH8</accession>
<keyword evidence="3" id="KW-0328">Glycosyltransferase</keyword>
<sequence>MSRHNHLQNLAAAVILLLLLLLLLLSWIFFSYPFSAFPNSNSDISCQLQEPTTTTFYDDPTDIYTIDTPMLDWDKKRSRWLHLHPTFSPPENRLLLVTGSQPTPCSDASGDHFLLRFFKNKVDYCRIHGHDIFYNNAHLHPKVRSVWAKLAALRAAMVAHPQVEWLFWLDSDAVITDMDFVIPFERYEGYNMVVDGWPDLLVNRSWVAVNSGSFFIRNCGWSMEFLDVWAGMSPKSPSYEKWGGVLRSTLKDKMFPDADEQSSLIYLILEGSKRWREKIYLENRYALSGYWHGLVGRFDEMLAEYEEWGERRRRHAEVVGEWYAAERGRAAAEGGWRRPFVTHFTGCQPCNGKHNVEYEGDSCSVGMKRALNFADDQILRNYGFVHTGLGDASLVAPLTRKVDH</sequence>
<dbReference type="Proteomes" id="UP001567538">
    <property type="component" value="Unassembled WGS sequence"/>
</dbReference>